<keyword evidence="2" id="KW-1185">Reference proteome</keyword>
<organism evidence="1 2">
    <name type="scientific">Ichthyophthirius multifiliis</name>
    <name type="common">White spot disease agent</name>
    <name type="synonym">Ich</name>
    <dbReference type="NCBI Taxonomy" id="5932"/>
    <lineage>
        <taxon>Eukaryota</taxon>
        <taxon>Sar</taxon>
        <taxon>Alveolata</taxon>
        <taxon>Ciliophora</taxon>
        <taxon>Intramacronucleata</taxon>
        <taxon>Oligohymenophorea</taxon>
        <taxon>Hymenostomatida</taxon>
        <taxon>Ophryoglenina</taxon>
        <taxon>Ichthyophthirius</taxon>
    </lineage>
</organism>
<dbReference type="EMBL" id="GL984286">
    <property type="protein sequence ID" value="EGR28149.1"/>
    <property type="molecule type" value="Genomic_DNA"/>
</dbReference>
<sequence>MNLNFFKFLTFQGISSLITQSQLLSETSSKEFEKGKTFNLVPIIITQSAYFIKLLDFLKSSGSFSPNKTIFGLIYPQQYIHQDISLFKHFSLKNYIGYSLLHQMQWLSRIWP</sequence>
<reference evidence="1 2" key="1">
    <citation type="submission" date="2011-07" db="EMBL/GenBank/DDBJ databases">
        <authorList>
            <person name="Coyne R."/>
            <person name="Brami D."/>
            <person name="Johnson J."/>
            <person name="Hostetler J."/>
            <person name="Hannick L."/>
            <person name="Clark T."/>
            <person name="Cassidy-Hanley D."/>
            <person name="Inman J."/>
        </authorList>
    </citation>
    <scope>NUCLEOTIDE SEQUENCE [LARGE SCALE GENOMIC DNA]</scope>
    <source>
        <strain evidence="1 2">G5</strain>
    </source>
</reference>
<protein>
    <submittedName>
        <fullName evidence="1">Uncharacterized protein</fullName>
    </submittedName>
</protein>
<dbReference type="GeneID" id="14904224"/>
<dbReference type="InParanoid" id="G0R317"/>
<dbReference type="Proteomes" id="UP000008983">
    <property type="component" value="Unassembled WGS sequence"/>
</dbReference>
<dbReference type="RefSeq" id="XP_004027494.1">
    <property type="nucleotide sequence ID" value="XM_004027445.1"/>
</dbReference>
<name>G0R317_ICHMU</name>
<evidence type="ECO:0000313" key="1">
    <source>
        <dbReference type="EMBL" id="EGR28149.1"/>
    </source>
</evidence>
<proteinExistence type="predicted"/>
<dbReference type="AlphaFoldDB" id="G0R317"/>
<accession>G0R317</accession>
<evidence type="ECO:0000313" key="2">
    <source>
        <dbReference type="Proteomes" id="UP000008983"/>
    </source>
</evidence>
<gene>
    <name evidence="1" type="ORF">IMG5_182330</name>
</gene>